<reference evidence="1" key="1">
    <citation type="journal article" date="2020" name="mSystems">
        <title>Genome- and Community-Level Interaction Insights into Carbon Utilization and Element Cycling Functions of Hydrothermarchaeota in Hydrothermal Sediment.</title>
        <authorList>
            <person name="Zhou Z."/>
            <person name="Liu Y."/>
            <person name="Xu W."/>
            <person name="Pan J."/>
            <person name="Luo Z.H."/>
            <person name="Li M."/>
        </authorList>
    </citation>
    <scope>NUCLEOTIDE SEQUENCE [LARGE SCALE GENOMIC DNA]</scope>
    <source>
        <strain evidence="1">SpSt-902</strain>
    </source>
</reference>
<proteinExistence type="predicted"/>
<name>A0A7C3QXB4_9BACT</name>
<organism evidence="1">
    <name type="scientific">Leptospirillum ferriphilum</name>
    <dbReference type="NCBI Taxonomy" id="178606"/>
    <lineage>
        <taxon>Bacteria</taxon>
        <taxon>Pseudomonadati</taxon>
        <taxon>Nitrospirota</taxon>
        <taxon>Nitrospiria</taxon>
        <taxon>Nitrospirales</taxon>
        <taxon>Nitrospiraceae</taxon>
        <taxon>Leptospirillum</taxon>
    </lineage>
</organism>
<gene>
    <name evidence="1" type="ORF">ENX03_08685</name>
</gene>
<dbReference type="AlphaFoldDB" id="A0A7C3QXB4"/>
<sequence length="643" mass="70973">MKDRRILPSVLSVFFLLWIVLFPALSRSMPTIQTGVPVRTLDLVRVLSTYFPKIDAKVTGIDGNRLTLDKGEKDGLYPGLVLEVVRQGAPFRDTYTRLLLGYRETRLGNVEISSVTSTGSEGVFHPRKSKGGQPVQGDIVRLSGAPLPVAIVPASNYTDVRVLAHLTRTLDRSPRFRSIDPFRVEISMNTLGIKNKRDPQSLIRLAKLLKVKALIVADTTLVGKNVELDLKAVDADNGMQLAMVSGMLEGVRPFSEALQPGTGTGFVTPGLPPLSNPDSVVTVPFIPRFIAPGDYRGNGKTLLALSDTHRVYVSDFRNKAVHVKFEETNRVVSQNRHIFISSGPVLSQKGPNARYQIAVSNIVTGTPYSYVLDYDGKSIHRIWKHAKLYLRIVDLPGQGPTLLGQKRGVNKPFLGSIHQYSWVRDHFEKGPAVTWPPGISLFGTQPILLDGKTVYLEIAPDNHLEVFDGNGDLRFKSPIYLGGYFDHFVYGRPHALLPVRQRNVHLKGRILSVEPSSGKPGTHPIVIVYKNVPMAGANERFQGFQYGQVFFYRWTGVNWVTIGKLARVKGFISDIALTRNPKTLKPELLVSTEPLFNFMNIENLYVNEGKLSTYPLPGSVMQSLTPSGTAPGLINRPSGGGGR</sequence>
<evidence type="ECO:0000313" key="1">
    <source>
        <dbReference type="EMBL" id="HFT93988.1"/>
    </source>
</evidence>
<protein>
    <submittedName>
        <fullName evidence="1">Uncharacterized protein</fullName>
    </submittedName>
</protein>
<accession>A0A7C3QXB4</accession>
<dbReference type="EMBL" id="DTMM01000182">
    <property type="protein sequence ID" value="HFT93988.1"/>
    <property type="molecule type" value="Genomic_DNA"/>
</dbReference>
<comment type="caution">
    <text evidence="1">The sequence shown here is derived from an EMBL/GenBank/DDBJ whole genome shotgun (WGS) entry which is preliminary data.</text>
</comment>